<dbReference type="KEGG" id="clup:CLUP02_07502"/>
<keyword evidence="3" id="KW-1185">Reference proteome</keyword>
<protein>
    <recommendedName>
        <fullName evidence="4">F-box domain-containing protein</fullName>
    </recommendedName>
</protein>
<sequence>MALIVLLAAMPHLIRSNRSYREIAARRKDNCPETNPFHEAQAESQNLSLAPHTTANACEESLQALDSSAKVSQPIDGLKKDPAQPLVLRRFFRWIKALPSHPKKEKPDLGPGLDHALPLNLHLAIAKHLTMAERVALALTSKRMLAIMSNEQFWLNRGSSERLDLLKLLERDAINTRREILCLPCQIFHDPVLSVPPVDHSSSWAPTESDRPCVKAVSEDQHQRLSSPYLPYDFHFNMVKAFLFSKRDKRGFFQSILLEQATIWGYCYKREEANVQQGFECRVSSEGDLLVKTTTRLFACRDPNQTKDKVRFAVGILKRAELTTYCKHVDWIDTYPFIFDYDGLLADQSKLHAYRASKGYGYDPAKKIRDIWNPAVKPRYGPKNHISITHCESCYTNYEYEWKDTEDGSRIVFLISYKSLGKGMDTNDPKWSSHFHDHVPDAKAEPRNSHYDGFTRWPNYHWQEKADEAFKLLTTCQSIKRLLVNIPLY</sequence>
<keyword evidence="1" id="KW-0732">Signal</keyword>
<reference evidence="2" key="1">
    <citation type="journal article" date="2021" name="Mol. Plant Microbe Interact.">
        <title>Complete Genome Sequence of the Plant-Pathogenic Fungus Colletotrichum lupini.</title>
        <authorList>
            <person name="Baroncelli R."/>
            <person name="Pensec F."/>
            <person name="Da Lio D."/>
            <person name="Boufleur T."/>
            <person name="Vicente I."/>
            <person name="Sarrocco S."/>
            <person name="Picot A."/>
            <person name="Baraldi E."/>
            <person name="Sukno S."/>
            <person name="Thon M."/>
            <person name="Le Floch G."/>
        </authorList>
    </citation>
    <scope>NUCLEOTIDE SEQUENCE</scope>
    <source>
        <strain evidence="2">IMI 504893</strain>
    </source>
</reference>
<dbReference type="RefSeq" id="XP_049143639.1">
    <property type="nucleotide sequence ID" value="XM_049286496.1"/>
</dbReference>
<dbReference type="EMBL" id="CP019476">
    <property type="protein sequence ID" value="UQC82016.1"/>
    <property type="molecule type" value="Genomic_DNA"/>
</dbReference>
<dbReference type="GeneID" id="73341506"/>
<feature type="chain" id="PRO_5040462191" description="F-box domain-containing protein" evidence="1">
    <location>
        <begin position="17"/>
        <end position="489"/>
    </location>
</feature>
<evidence type="ECO:0000256" key="1">
    <source>
        <dbReference type="SAM" id="SignalP"/>
    </source>
</evidence>
<accession>A0A9Q8SSH4</accession>
<evidence type="ECO:0000313" key="2">
    <source>
        <dbReference type="EMBL" id="UQC82016.1"/>
    </source>
</evidence>
<gene>
    <name evidence="2" type="ORF">CLUP02_07502</name>
</gene>
<feature type="signal peptide" evidence="1">
    <location>
        <begin position="1"/>
        <end position="16"/>
    </location>
</feature>
<dbReference type="AlphaFoldDB" id="A0A9Q8SSH4"/>
<proteinExistence type="predicted"/>
<organism evidence="2 3">
    <name type="scientific">Colletotrichum lupini</name>
    <dbReference type="NCBI Taxonomy" id="145971"/>
    <lineage>
        <taxon>Eukaryota</taxon>
        <taxon>Fungi</taxon>
        <taxon>Dikarya</taxon>
        <taxon>Ascomycota</taxon>
        <taxon>Pezizomycotina</taxon>
        <taxon>Sordariomycetes</taxon>
        <taxon>Hypocreomycetidae</taxon>
        <taxon>Glomerellales</taxon>
        <taxon>Glomerellaceae</taxon>
        <taxon>Colletotrichum</taxon>
        <taxon>Colletotrichum acutatum species complex</taxon>
    </lineage>
</organism>
<dbReference type="SUPFAM" id="SSF81383">
    <property type="entry name" value="F-box domain"/>
    <property type="match status" value="1"/>
</dbReference>
<evidence type="ECO:0000313" key="3">
    <source>
        <dbReference type="Proteomes" id="UP000830671"/>
    </source>
</evidence>
<dbReference type="InterPro" id="IPR036047">
    <property type="entry name" value="F-box-like_dom_sf"/>
</dbReference>
<name>A0A9Q8SSH4_9PEZI</name>
<evidence type="ECO:0008006" key="4">
    <source>
        <dbReference type="Google" id="ProtNLM"/>
    </source>
</evidence>
<dbReference type="Proteomes" id="UP000830671">
    <property type="component" value="Chromosome 4"/>
</dbReference>